<dbReference type="RefSeq" id="WP_367879565.1">
    <property type="nucleotide sequence ID" value="NZ_JBFNXX010000023.1"/>
</dbReference>
<dbReference type="PANTHER" id="PTHR43352">
    <property type="entry name" value="ACETYL-COA SYNTHETASE"/>
    <property type="match status" value="1"/>
</dbReference>
<gene>
    <name evidence="4" type="ORF">AB2B41_19845</name>
</gene>
<proteinExistence type="predicted"/>
<reference evidence="4 5" key="1">
    <citation type="submission" date="2024-07" db="EMBL/GenBank/DDBJ databases">
        <title>Marimonas sp.nov., isolated from tidal-flat sediment.</title>
        <authorList>
            <person name="Jayan J.N."/>
            <person name="Lee S.S."/>
        </authorList>
    </citation>
    <scope>NUCLEOTIDE SEQUENCE [LARGE SCALE GENOMIC DNA]</scope>
    <source>
        <strain evidence="4 5">MJW-29</strain>
    </source>
</reference>
<comment type="caution">
    <text evidence="4">The sequence shown here is derived from an EMBL/GenBank/DDBJ whole genome shotgun (WGS) entry which is preliminary data.</text>
</comment>
<sequence length="499" mass="53198">MDVTAPCPDPFNMAAYVLGAGATQPDKVALSLLYPDHAEDWTYRDVVQAVRGTATGLLARGLAPGDIVLMRLGNTPDFPLAYLGALAAGLVPVPTAAALTAPEVDKIIATVAPKLILRDPEVPCPDISLTVGLEELRAMRALPPADFHMGDPDRLGYIIYTSGTSGKPSAVMHAHRAIWARRMMWNGWYGLRADDRVLHAGAFNWTYTLGTGLMDPWTIGATALIPAPGIPASDLPGLMARHRATIFAAAPGVFRQLLKDRDRLDLPDLRHGLSAGEKMAPSVRAAWNAATGKMVYEAFGMSECSTFISGSPDTPAKEGALGTAQPGRRVCLMGADGPVPAGTPGTIAIHRSDPGLMLGYFGEPEATAAKYAGEWFLTGDQAVMDDDGQITYLGRNDDMMNAGGFRVSPIEVEATLLHAPGITGVGVTSVEIKKDVEVIAAFYTAAAPLDEGILDAFAQEHLARYKQPRLYVHVDSLPTSGNGKLLRRALRAQFEARHQ</sequence>
<dbReference type="Pfam" id="PF13193">
    <property type="entry name" value="AMP-binding_C"/>
    <property type="match status" value="1"/>
</dbReference>
<dbReference type="InterPro" id="IPR045851">
    <property type="entry name" value="AMP-bd_C_sf"/>
</dbReference>
<evidence type="ECO:0000259" key="3">
    <source>
        <dbReference type="Pfam" id="PF13193"/>
    </source>
</evidence>
<dbReference type="InterPro" id="IPR000873">
    <property type="entry name" value="AMP-dep_synth/lig_dom"/>
</dbReference>
<feature type="domain" description="AMP-dependent synthetase/ligase" evidence="2">
    <location>
        <begin position="22"/>
        <end position="361"/>
    </location>
</feature>
<evidence type="ECO:0000313" key="5">
    <source>
        <dbReference type="Proteomes" id="UP001556098"/>
    </source>
</evidence>
<dbReference type="Proteomes" id="UP001556098">
    <property type="component" value="Unassembled WGS sequence"/>
</dbReference>
<protein>
    <submittedName>
        <fullName evidence="4">Class I adenylate-forming enzyme family protein</fullName>
    </submittedName>
</protein>
<dbReference type="InterPro" id="IPR042099">
    <property type="entry name" value="ANL_N_sf"/>
</dbReference>
<accession>A0ABV3RSB3</accession>
<evidence type="ECO:0000313" key="4">
    <source>
        <dbReference type="EMBL" id="MEW9921867.1"/>
    </source>
</evidence>
<dbReference type="SUPFAM" id="SSF56801">
    <property type="entry name" value="Acetyl-CoA synthetase-like"/>
    <property type="match status" value="1"/>
</dbReference>
<evidence type="ECO:0000259" key="2">
    <source>
        <dbReference type="Pfam" id="PF00501"/>
    </source>
</evidence>
<keyword evidence="1" id="KW-0436">Ligase</keyword>
<dbReference type="Pfam" id="PF00501">
    <property type="entry name" value="AMP-binding"/>
    <property type="match status" value="1"/>
</dbReference>
<dbReference type="PANTHER" id="PTHR43352:SF1">
    <property type="entry name" value="ANTHRANILATE--COA LIGASE"/>
    <property type="match status" value="1"/>
</dbReference>
<name>A0ABV3RSB3_9RHOB</name>
<dbReference type="InterPro" id="IPR025110">
    <property type="entry name" value="AMP-bd_C"/>
</dbReference>
<evidence type="ECO:0000256" key="1">
    <source>
        <dbReference type="ARBA" id="ARBA00022598"/>
    </source>
</evidence>
<dbReference type="Gene3D" id="3.40.50.12780">
    <property type="entry name" value="N-terminal domain of ligase-like"/>
    <property type="match status" value="1"/>
</dbReference>
<dbReference type="Gene3D" id="3.30.300.30">
    <property type="match status" value="1"/>
</dbReference>
<feature type="domain" description="AMP-binding enzyme C-terminal" evidence="3">
    <location>
        <begin position="411"/>
        <end position="484"/>
    </location>
</feature>
<keyword evidence="5" id="KW-1185">Reference proteome</keyword>
<dbReference type="EMBL" id="JBFNXX010000023">
    <property type="protein sequence ID" value="MEW9921867.1"/>
    <property type="molecule type" value="Genomic_DNA"/>
</dbReference>
<organism evidence="4 5">
    <name type="scientific">Sulfitobacter sediminis</name>
    <dbReference type="NCBI Taxonomy" id="3234186"/>
    <lineage>
        <taxon>Bacteria</taxon>
        <taxon>Pseudomonadati</taxon>
        <taxon>Pseudomonadota</taxon>
        <taxon>Alphaproteobacteria</taxon>
        <taxon>Rhodobacterales</taxon>
        <taxon>Roseobacteraceae</taxon>
        <taxon>Sulfitobacter</taxon>
    </lineage>
</organism>